<reference evidence="1 2" key="1">
    <citation type="submission" date="2020-02" db="EMBL/GenBank/DDBJ databases">
        <authorList>
            <person name="Sun Q."/>
        </authorList>
    </citation>
    <scope>NUCLEOTIDE SEQUENCE [LARGE SCALE GENOMIC DNA]</scope>
    <source>
        <strain evidence="1 2">CCBAU 03386</strain>
    </source>
</reference>
<dbReference type="RefSeq" id="WP_168317367.1">
    <property type="nucleotide sequence ID" value="NZ_JABFCN010000002.1"/>
</dbReference>
<name>A0A7Y3S378_9HYPH</name>
<protein>
    <recommendedName>
        <fullName evidence="3">Type II toxin-antitoxin system prevent-host-death family antitoxin</fullName>
    </recommendedName>
</protein>
<evidence type="ECO:0008006" key="3">
    <source>
        <dbReference type="Google" id="ProtNLM"/>
    </source>
</evidence>
<evidence type="ECO:0000313" key="1">
    <source>
        <dbReference type="EMBL" id="NNU35192.1"/>
    </source>
</evidence>
<organism evidence="1 2">
    <name type="scientific">Rhizobium sophorae</name>
    <dbReference type="NCBI Taxonomy" id="1535242"/>
    <lineage>
        <taxon>Bacteria</taxon>
        <taxon>Pseudomonadati</taxon>
        <taxon>Pseudomonadota</taxon>
        <taxon>Alphaproteobacteria</taxon>
        <taxon>Hyphomicrobiales</taxon>
        <taxon>Rhizobiaceae</taxon>
        <taxon>Rhizobium/Agrobacterium group</taxon>
        <taxon>Rhizobium</taxon>
    </lineage>
</organism>
<dbReference type="Proteomes" id="UP000519972">
    <property type="component" value="Unassembled WGS sequence"/>
</dbReference>
<accession>A0A7Y3S378</accession>
<proteinExistence type="predicted"/>
<keyword evidence="2" id="KW-1185">Reference proteome</keyword>
<evidence type="ECO:0000313" key="2">
    <source>
        <dbReference type="Proteomes" id="UP000519972"/>
    </source>
</evidence>
<dbReference type="AlphaFoldDB" id="A0A7Y3S378"/>
<dbReference type="EMBL" id="JABFCN010000002">
    <property type="protein sequence ID" value="NNU35192.1"/>
    <property type="molecule type" value="Genomic_DNA"/>
</dbReference>
<comment type="caution">
    <text evidence="1">The sequence shown here is derived from an EMBL/GenBank/DDBJ whole genome shotgun (WGS) entry which is preliminary data.</text>
</comment>
<sequence>MMIFADVQEAAERLEELIELARQDEVYVCRDGRPVATLTAFSSSAFLGSDQPTESLGDGVPAASASRIAEAGKASSLDDVWAIAATGKPKGVDLTSAHDDFYDADGAPR</sequence>
<gene>
    <name evidence="1" type="ORF">G9X64_01495</name>
</gene>